<dbReference type="AlphaFoldDB" id="A0AAW2S047"/>
<reference evidence="4" key="2">
    <citation type="journal article" date="2024" name="Plant">
        <title>Genomic evolution and insights into agronomic trait innovations of Sesamum species.</title>
        <authorList>
            <person name="Miao H."/>
            <person name="Wang L."/>
            <person name="Qu L."/>
            <person name="Liu H."/>
            <person name="Sun Y."/>
            <person name="Le M."/>
            <person name="Wang Q."/>
            <person name="Wei S."/>
            <person name="Zheng Y."/>
            <person name="Lin W."/>
            <person name="Duan Y."/>
            <person name="Cao H."/>
            <person name="Xiong S."/>
            <person name="Wang X."/>
            <person name="Wei L."/>
            <person name="Li C."/>
            <person name="Ma Q."/>
            <person name="Ju M."/>
            <person name="Zhao R."/>
            <person name="Li G."/>
            <person name="Mu C."/>
            <person name="Tian Q."/>
            <person name="Mei H."/>
            <person name="Zhang T."/>
            <person name="Gao T."/>
            <person name="Zhang H."/>
        </authorList>
    </citation>
    <scope>NUCLEOTIDE SEQUENCE</scope>
    <source>
        <strain evidence="4">G02</strain>
    </source>
</reference>
<keyword evidence="2" id="KW-0812">Transmembrane</keyword>
<feature type="domain" description="SHSP" evidence="3">
    <location>
        <begin position="84"/>
        <end position="166"/>
    </location>
</feature>
<protein>
    <recommendedName>
        <fullName evidence="3">SHSP domain-containing protein</fullName>
    </recommendedName>
</protein>
<name>A0AAW2S047_SESRA</name>
<evidence type="ECO:0000259" key="3">
    <source>
        <dbReference type="Pfam" id="PF00011"/>
    </source>
</evidence>
<comment type="caution">
    <text evidence="4">The sequence shown here is derived from an EMBL/GenBank/DDBJ whole genome shotgun (WGS) entry which is preliminary data.</text>
</comment>
<dbReference type="EMBL" id="JACGWJ010000012">
    <property type="protein sequence ID" value="KAL0384963.1"/>
    <property type="molecule type" value="Genomic_DNA"/>
</dbReference>
<dbReference type="InterPro" id="IPR002068">
    <property type="entry name" value="A-crystallin/Hsp20_dom"/>
</dbReference>
<feature type="region of interest" description="Disordered" evidence="1">
    <location>
        <begin position="168"/>
        <end position="199"/>
    </location>
</feature>
<feature type="transmembrane region" description="Helical" evidence="2">
    <location>
        <begin position="221"/>
        <end position="242"/>
    </location>
</feature>
<organism evidence="4">
    <name type="scientific">Sesamum radiatum</name>
    <name type="common">Black benniseed</name>
    <dbReference type="NCBI Taxonomy" id="300843"/>
    <lineage>
        <taxon>Eukaryota</taxon>
        <taxon>Viridiplantae</taxon>
        <taxon>Streptophyta</taxon>
        <taxon>Embryophyta</taxon>
        <taxon>Tracheophyta</taxon>
        <taxon>Spermatophyta</taxon>
        <taxon>Magnoliopsida</taxon>
        <taxon>eudicotyledons</taxon>
        <taxon>Gunneridae</taxon>
        <taxon>Pentapetalae</taxon>
        <taxon>asterids</taxon>
        <taxon>lamiids</taxon>
        <taxon>Lamiales</taxon>
        <taxon>Pedaliaceae</taxon>
        <taxon>Sesamum</taxon>
    </lineage>
</organism>
<reference evidence="4" key="1">
    <citation type="submission" date="2020-06" db="EMBL/GenBank/DDBJ databases">
        <authorList>
            <person name="Li T."/>
            <person name="Hu X."/>
            <person name="Zhang T."/>
            <person name="Song X."/>
            <person name="Zhang H."/>
            <person name="Dai N."/>
            <person name="Sheng W."/>
            <person name="Hou X."/>
            <person name="Wei L."/>
        </authorList>
    </citation>
    <scope>NUCLEOTIDE SEQUENCE</scope>
    <source>
        <strain evidence="4">G02</strain>
        <tissue evidence="4">Leaf</tissue>
    </source>
</reference>
<keyword evidence="2" id="KW-0472">Membrane</keyword>
<dbReference type="Pfam" id="PF00011">
    <property type="entry name" value="HSP20"/>
    <property type="match status" value="1"/>
</dbReference>
<evidence type="ECO:0000256" key="2">
    <source>
        <dbReference type="SAM" id="Phobius"/>
    </source>
</evidence>
<accession>A0AAW2S047</accession>
<dbReference type="SUPFAM" id="SSF49764">
    <property type="entry name" value="HSP20-like chaperones"/>
    <property type="match status" value="1"/>
</dbReference>
<dbReference type="InterPro" id="IPR008978">
    <property type="entry name" value="HSP20-like_chaperone"/>
</dbReference>
<dbReference type="CDD" id="cd00298">
    <property type="entry name" value="ACD_sHsps_p23-like"/>
    <property type="match status" value="1"/>
</dbReference>
<sequence>MATTVGGRRHLERQNSSLMFRQITPPHGWKEDSGFHYLHLTLPGIGFQYTFRPKKRRMKGICIMKRRDEVFDCNYINTKAKFLSFYIEGFEAKDITIHMNKYGHLVVRGDKQVTEHKYITFEETFEVPNDADLEEASGTFKDGQIYCVTIPKKQQVQRNVEHGITIADEENNPKPQGNKDGSFHKYESTKRPDGLLPQQHGRISASNSLKIVTGNKSKQKLYFVFSIATVIILLVLAVVLIVKFRRHG</sequence>
<gene>
    <name evidence="4" type="ORF">Sradi_2890600</name>
</gene>
<evidence type="ECO:0000256" key="1">
    <source>
        <dbReference type="SAM" id="MobiDB-lite"/>
    </source>
</evidence>
<keyword evidence="2" id="KW-1133">Transmembrane helix</keyword>
<feature type="compositionally biased region" description="Basic and acidic residues" evidence="1">
    <location>
        <begin position="181"/>
        <end position="193"/>
    </location>
</feature>
<evidence type="ECO:0000313" key="4">
    <source>
        <dbReference type="EMBL" id="KAL0384963.1"/>
    </source>
</evidence>
<proteinExistence type="predicted"/>
<dbReference type="Gene3D" id="2.60.40.790">
    <property type="match status" value="1"/>
</dbReference>